<dbReference type="InterPro" id="IPR000073">
    <property type="entry name" value="AB_hydrolase_1"/>
</dbReference>
<keyword evidence="4" id="KW-1185">Reference proteome</keyword>
<dbReference type="AlphaFoldDB" id="A0A437PVZ0"/>
<dbReference type="NCBIfam" id="TIGR02425">
    <property type="entry name" value="decarb_PcaC"/>
    <property type="match status" value="1"/>
</dbReference>
<dbReference type="GO" id="GO:0047570">
    <property type="term" value="F:3-oxoadipate enol-lactonase activity"/>
    <property type="evidence" value="ECO:0007669"/>
    <property type="project" value="UniProtKB-EC"/>
</dbReference>
<proteinExistence type="predicted"/>
<evidence type="ECO:0000259" key="2">
    <source>
        <dbReference type="Pfam" id="PF02627"/>
    </source>
</evidence>
<evidence type="ECO:0000259" key="1">
    <source>
        <dbReference type="Pfam" id="PF00561"/>
    </source>
</evidence>
<dbReference type="NCBIfam" id="TIGR02427">
    <property type="entry name" value="protocat_pcaD"/>
    <property type="match status" value="1"/>
</dbReference>
<name>A0A437PVZ0_9BACT</name>
<feature type="domain" description="Carboxymuconolactone decarboxylase-like" evidence="2">
    <location>
        <begin position="285"/>
        <end position="368"/>
    </location>
</feature>
<dbReference type="EMBL" id="SACY01000001">
    <property type="protein sequence ID" value="RVU26429.1"/>
    <property type="molecule type" value="Genomic_DNA"/>
</dbReference>
<dbReference type="Proteomes" id="UP000282832">
    <property type="component" value="Unassembled WGS sequence"/>
</dbReference>
<dbReference type="Pfam" id="PF02627">
    <property type="entry name" value="CMD"/>
    <property type="match status" value="1"/>
</dbReference>
<keyword evidence="3" id="KW-0378">Hydrolase</keyword>
<gene>
    <name evidence="3" type="primary">pcaD</name>
    <name evidence="3" type="ORF">EOJ36_00080</name>
</gene>
<reference evidence="3 4" key="1">
    <citation type="submission" date="2019-01" db="EMBL/GenBank/DDBJ databases">
        <authorList>
            <person name="Chen W.-M."/>
        </authorList>
    </citation>
    <scope>NUCLEOTIDE SEQUENCE [LARGE SCALE GENOMIC DNA]</scope>
    <source>
        <strain evidence="3 4">FSY-15</strain>
    </source>
</reference>
<dbReference type="GO" id="GO:0051920">
    <property type="term" value="F:peroxiredoxin activity"/>
    <property type="evidence" value="ECO:0007669"/>
    <property type="project" value="InterPro"/>
</dbReference>
<evidence type="ECO:0000313" key="3">
    <source>
        <dbReference type="EMBL" id="RVU26429.1"/>
    </source>
</evidence>
<dbReference type="InterPro" id="IPR012788">
    <property type="entry name" value="Decarb_PcaC"/>
</dbReference>
<dbReference type="Gene3D" id="3.40.50.1820">
    <property type="entry name" value="alpha/beta hydrolase"/>
    <property type="match status" value="1"/>
</dbReference>
<dbReference type="OrthoDB" id="9780932at2"/>
<dbReference type="PANTHER" id="PTHR33570:SF2">
    <property type="entry name" value="CARBOXYMUCONOLACTONE DECARBOXYLASE-LIKE DOMAIN-CONTAINING PROTEIN"/>
    <property type="match status" value="1"/>
</dbReference>
<evidence type="ECO:0000313" key="4">
    <source>
        <dbReference type="Proteomes" id="UP000282832"/>
    </source>
</evidence>
<dbReference type="InterPro" id="IPR026968">
    <property type="entry name" value="PcaD/CatD"/>
</dbReference>
<feature type="domain" description="AB hydrolase-1" evidence="1">
    <location>
        <begin position="14"/>
        <end position="233"/>
    </location>
</feature>
<dbReference type="SUPFAM" id="SSF53474">
    <property type="entry name" value="alpha/beta-Hydrolases"/>
    <property type="match status" value="1"/>
</dbReference>
<dbReference type="EC" id="3.1.1.24" evidence="3"/>
<sequence length="373" mass="41886">MRTHYQLEGTPNSPVLIFSNSLGANYHMWDDLVPHLLPYFQVLRYDTRGHGHSTATDGEYSIELLAKDVIQLADDLGIQKFAFCGLSMGGLIGQYLGIHYGSRLTHLILSNTGAKIGDEARWTERAEKIAEAGTGALADEFMQRWFSDDFISTQKSKIAEMKAMVNRSSDAGYISCCAAIRDADFRKDLPKIFVPTLVITGDEDPVTTVEQAEYLADNIPNSHMYVMIQTKHLCATEKPEEYADKLVDFIVGTSKEERGMHIRRTVLGNAHVDKANSKKNAFNTDFQEFITEYAWGDIWSRPGMNKTDRSKITIAMLIALNRKDELKMHIRAAFNNGLTKDYIKEIIMQASIYCGLPAANEAIHLAEEVFLSL</sequence>
<dbReference type="PRINTS" id="PR00111">
    <property type="entry name" value="ABHYDROLASE"/>
</dbReference>
<organism evidence="3 4">
    <name type="scientific">Sandaracinomonas limnophila</name>
    <dbReference type="NCBI Taxonomy" id="1862386"/>
    <lineage>
        <taxon>Bacteria</taxon>
        <taxon>Pseudomonadati</taxon>
        <taxon>Bacteroidota</taxon>
        <taxon>Cytophagia</taxon>
        <taxon>Cytophagales</taxon>
        <taxon>Flectobacillaceae</taxon>
        <taxon>Sandaracinomonas</taxon>
    </lineage>
</organism>
<dbReference type="InterPro" id="IPR029032">
    <property type="entry name" value="AhpD-like"/>
</dbReference>
<dbReference type="InterPro" id="IPR003779">
    <property type="entry name" value="CMD-like"/>
</dbReference>
<dbReference type="InterPro" id="IPR029058">
    <property type="entry name" value="AB_hydrolase_fold"/>
</dbReference>
<dbReference type="InterPro" id="IPR052512">
    <property type="entry name" value="4CMD/NDH-1_regulator"/>
</dbReference>
<dbReference type="GO" id="GO:0042952">
    <property type="term" value="P:beta-ketoadipate pathway"/>
    <property type="evidence" value="ECO:0007669"/>
    <property type="project" value="InterPro"/>
</dbReference>
<protein>
    <submittedName>
        <fullName evidence="3">3-oxoadipate enol-lactonase</fullName>
        <ecNumber evidence="3">3.1.1.24</ecNumber>
    </submittedName>
</protein>
<accession>A0A437PVZ0</accession>
<dbReference type="Gene3D" id="1.20.1290.10">
    <property type="entry name" value="AhpD-like"/>
    <property type="match status" value="1"/>
</dbReference>
<dbReference type="SUPFAM" id="SSF69118">
    <property type="entry name" value="AhpD-like"/>
    <property type="match status" value="1"/>
</dbReference>
<comment type="caution">
    <text evidence="3">The sequence shown here is derived from an EMBL/GenBank/DDBJ whole genome shotgun (WGS) entry which is preliminary data.</text>
</comment>
<dbReference type="Pfam" id="PF00561">
    <property type="entry name" value="Abhydrolase_1"/>
    <property type="match status" value="1"/>
</dbReference>
<dbReference type="PANTHER" id="PTHR33570">
    <property type="entry name" value="4-CARBOXYMUCONOLACTONE DECARBOXYLASE FAMILY PROTEIN"/>
    <property type="match status" value="1"/>
</dbReference>